<keyword evidence="2 4" id="KW-0808">Transferase</keyword>
<evidence type="ECO:0000256" key="1">
    <source>
        <dbReference type="ARBA" id="ARBA00022603"/>
    </source>
</evidence>
<dbReference type="EMBL" id="JAAYVO010000005">
    <property type="protein sequence ID" value="NLH34460.1"/>
    <property type="molecule type" value="Genomic_DNA"/>
</dbReference>
<gene>
    <name evidence="4" type="ORF">GX453_00230</name>
</gene>
<dbReference type="InterPro" id="IPR018117">
    <property type="entry name" value="C5_DNA_meth_AS"/>
</dbReference>
<dbReference type="SUPFAM" id="SSF53335">
    <property type="entry name" value="S-adenosyl-L-methionine-dependent methyltransferases"/>
    <property type="match status" value="1"/>
</dbReference>
<evidence type="ECO:0000256" key="3">
    <source>
        <dbReference type="ARBA" id="ARBA00022691"/>
    </source>
</evidence>
<comment type="caution">
    <text evidence="4">The sequence shown here is derived from an EMBL/GenBank/DDBJ whole genome shotgun (WGS) entry which is preliminary data.</text>
</comment>
<name>A0A847J1N4_9LACT</name>
<sequence>MTIWALFDSGNGCYKQAQGDNDVISIGLNEHEKTSAEFISMDLSQDVKAIIKELSKLPRPDLIIASPPCESWSTASAISGGNACWRQTLKEPEFKIRKRSDFDGLHKFKPKFYPSLRKRLAGEILTVNTVMIIEHFKPKFWVIENPYSSRIWQYMGAYLGFDGIKNKAHYNNYDASFPKKPTCFMSNVELDLKQYDIKTGTAWRDRTKNYNLRSNIPIPLVADIFSQIAEMN</sequence>
<evidence type="ECO:0000313" key="5">
    <source>
        <dbReference type="Proteomes" id="UP000559962"/>
    </source>
</evidence>
<evidence type="ECO:0000256" key="2">
    <source>
        <dbReference type="ARBA" id="ARBA00022679"/>
    </source>
</evidence>
<reference evidence="4 5" key="1">
    <citation type="journal article" date="2020" name="Biotechnol. Biofuels">
        <title>New insights from the biogas microbiome by comprehensive genome-resolved metagenomics of nearly 1600 species originating from multiple anaerobic digesters.</title>
        <authorList>
            <person name="Campanaro S."/>
            <person name="Treu L."/>
            <person name="Rodriguez-R L.M."/>
            <person name="Kovalovszki A."/>
            <person name="Ziels R.M."/>
            <person name="Maus I."/>
            <person name="Zhu X."/>
            <person name="Kougias P.G."/>
            <person name="Basile A."/>
            <person name="Luo G."/>
            <person name="Schluter A."/>
            <person name="Konstantinidis K.T."/>
            <person name="Angelidaki I."/>
        </authorList>
    </citation>
    <scope>NUCLEOTIDE SEQUENCE [LARGE SCALE GENOMIC DNA]</scope>
    <source>
        <strain evidence="4">AS27yjCOA_61</strain>
    </source>
</reference>
<protein>
    <submittedName>
        <fullName evidence="4">DNA methyltransferase</fullName>
    </submittedName>
</protein>
<keyword evidence="3" id="KW-0949">S-adenosyl-L-methionine</keyword>
<dbReference type="AlphaFoldDB" id="A0A847J1N4"/>
<dbReference type="GO" id="GO:0008168">
    <property type="term" value="F:methyltransferase activity"/>
    <property type="evidence" value="ECO:0007669"/>
    <property type="project" value="UniProtKB-KW"/>
</dbReference>
<proteinExistence type="predicted"/>
<dbReference type="Gene3D" id="3.40.50.150">
    <property type="entry name" value="Vaccinia Virus protein VP39"/>
    <property type="match status" value="1"/>
</dbReference>
<accession>A0A847J1N4</accession>
<organism evidence="4 5">
    <name type="scientific">Pseudolactococcus chungangensis</name>
    <dbReference type="NCBI Taxonomy" id="451457"/>
    <lineage>
        <taxon>Bacteria</taxon>
        <taxon>Bacillati</taxon>
        <taxon>Bacillota</taxon>
        <taxon>Bacilli</taxon>
        <taxon>Lactobacillales</taxon>
        <taxon>Streptococcaceae</taxon>
        <taxon>Pseudolactococcus</taxon>
    </lineage>
</organism>
<evidence type="ECO:0000313" key="4">
    <source>
        <dbReference type="EMBL" id="NLH34460.1"/>
    </source>
</evidence>
<dbReference type="InterPro" id="IPR029063">
    <property type="entry name" value="SAM-dependent_MTases_sf"/>
</dbReference>
<dbReference type="Proteomes" id="UP000559962">
    <property type="component" value="Unassembled WGS sequence"/>
</dbReference>
<keyword evidence="1 4" id="KW-0489">Methyltransferase</keyword>
<dbReference type="GO" id="GO:0032259">
    <property type="term" value="P:methylation"/>
    <property type="evidence" value="ECO:0007669"/>
    <property type="project" value="UniProtKB-KW"/>
</dbReference>
<dbReference type="PROSITE" id="PS00094">
    <property type="entry name" value="C5_MTASE_1"/>
    <property type="match status" value="1"/>
</dbReference>